<dbReference type="SUPFAM" id="SSF53244">
    <property type="entry name" value="MurD-like peptide ligases, peptide-binding domain"/>
    <property type="match status" value="1"/>
</dbReference>
<dbReference type="InterPro" id="IPR004101">
    <property type="entry name" value="Mur_ligase_C"/>
</dbReference>
<evidence type="ECO:0000259" key="16">
    <source>
        <dbReference type="Pfam" id="PF02875"/>
    </source>
</evidence>
<sequence>MSFNFEHDTNKKIHFIGIGGVSMSGLAEILLEHNYKVSGSDAKESPVTDKLRKNGAEIYIGHNSENINDVDLVVYTAAISNDNPELEYAKKSNIALMTRAQFLGSIMKDHKYNVAVSGTHGKTTTTSIISHIVLKANLDPTILVGGDLDIIGGNVRAGKSDYFITEACEYKASFLEFFPYIGVILDIDADHLDYYKDIDDIENAFTKFSSLIPKDGYLIANYDDERTVRVASKAKCNVVSYGIENGKINAKNIGYDDHGCAVFDVYDGNKFLFNVRLNVPGKHNILNSLASIATALVLDIDAKSIIAGIQSFNGTHRRFEIKGTKAGITVIDDYAHHPTEIKATLAAAQNYPHKKIFCVFQPHTYSRTQSLFDEFSNAFSNVDMLVLADIYAAREKDTGVVSSDMLGDAIRKNGVPCKNLHSFDDIVAYLKENLTEGDVLFTIGAGDVYKVGETFLKKF</sequence>
<keyword evidence="4 14" id="KW-0963">Cytoplasm</keyword>
<evidence type="ECO:0000256" key="5">
    <source>
        <dbReference type="ARBA" id="ARBA00022598"/>
    </source>
</evidence>
<comment type="similarity">
    <text evidence="14">Belongs to the MurCDEF family.</text>
</comment>
<evidence type="ECO:0000313" key="18">
    <source>
        <dbReference type="EMBL" id="MFL0252147.1"/>
    </source>
</evidence>
<keyword evidence="5 14" id="KW-0436">Ligase</keyword>
<evidence type="ECO:0000256" key="10">
    <source>
        <dbReference type="ARBA" id="ARBA00022984"/>
    </source>
</evidence>
<name>A0ABW8TI11_9CLOT</name>
<dbReference type="Gene3D" id="3.40.50.720">
    <property type="entry name" value="NAD(P)-binding Rossmann-like Domain"/>
    <property type="match status" value="1"/>
</dbReference>
<dbReference type="SUPFAM" id="SSF51984">
    <property type="entry name" value="MurCD N-terminal domain"/>
    <property type="match status" value="1"/>
</dbReference>
<evidence type="ECO:0000256" key="7">
    <source>
        <dbReference type="ARBA" id="ARBA00022741"/>
    </source>
</evidence>
<gene>
    <name evidence="14 18" type="primary">murC</name>
    <name evidence="18" type="ORF">ACJDT4_17160</name>
</gene>
<feature type="binding site" evidence="14">
    <location>
        <begin position="118"/>
        <end position="124"/>
    </location>
    <ligand>
        <name>ATP</name>
        <dbReference type="ChEBI" id="CHEBI:30616"/>
    </ligand>
</feature>
<comment type="catalytic activity">
    <reaction evidence="13 14">
        <text>UDP-N-acetyl-alpha-D-muramate + L-alanine + ATP = UDP-N-acetyl-alpha-D-muramoyl-L-alanine + ADP + phosphate + H(+)</text>
        <dbReference type="Rhea" id="RHEA:23372"/>
        <dbReference type="ChEBI" id="CHEBI:15378"/>
        <dbReference type="ChEBI" id="CHEBI:30616"/>
        <dbReference type="ChEBI" id="CHEBI:43474"/>
        <dbReference type="ChEBI" id="CHEBI:57972"/>
        <dbReference type="ChEBI" id="CHEBI:70757"/>
        <dbReference type="ChEBI" id="CHEBI:83898"/>
        <dbReference type="ChEBI" id="CHEBI:456216"/>
        <dbReference type="EC" id="6.3.2.8"/>
    </reaction>
</comment>
<dbReference type="PANTHER" id="PTHR43445:SF3">
    <property type="entry name" value="UDP-N-ACETYLMURAMATE--L-ALANINE LIGASE"/>
    <property type="match status" value="1"/>
</dbReference>
<dbReference type="Gene3D" id="3.40.1190.10">
    <property type="entry name" value="Mur-like, catalytic domain"/>
    <property type="match status" value="1"/>
</dbReference>
<dbReference type="GO" id="GO:0008763">
    <property type="term" value="F:UDP-N-acetylmuramate-L-alanine ligase activity"/>
    <property type="evidence" value="ECO:0007669"/>
    <property type="project" value="UniProtKB-EC"/>
</dbReference>
<keyword evidence="6 14" id="KW-0132">Cell division</keyword>
<dbReference type="Pfam" id="PF02875">
    <property type="entry name" value="Mur_ligase_C"/>
    <property type="match status" value="1"/>
</dbReference>
<keyword evidence="11 14" id="KW-0131">Cell cycle</keyword>
<dbReference type="InterPro" id="IPR013221">
    <property type="entry name" value="Mur_ligase_cen"/>
</dbReference>
<dbReference type="InterPro" id="IPR036565">
    <property type="entry name" value="Mur-like_cat_sf"/>
</dbReference>
<dbReference type="HAMAP" id="MF_00046">
    <property type="entry name" value="MurC"/>
    <property type="match status" value="1"/>
</dbReference>
<dbReference type="EMBL" id="JBJIAA010000015">
    <property type="protein sequence ID" value="MFL0252147.1"/>
    <property type="molecule type" value="Genomic_DNA"/>
</dbReference>
<keyword evidence="9 14" id="KW-0133">Cell shape</keyword>
<protein>
    <recommendedName>
        <fullName evidence="3 14">UDP-N-acetylmuramate--L-alanine ligase</fullName>
        <ecNumber evidence="3 14">6.3.2.8</ecNumber>
    </recommendedName>
    <alternativeName>
        <fullName evidence="14">UDP-N-acetylmuramoyl-L-alanine synthetase</fullName>
    </alternativeName>
</protein>
<dbReference type="InterPro" id="IPR050061">
    <property type="entry name" value="MurCDEF_pg_biosynth"/>
</dbReference>
<comment type="pathway">
    <text evidence="2 14">Cell wall biogenesis; peptidoglycan biosynthesis.</text>
</comment>
<feature type="domain" description="Mur ligase central" evidence="17">
    <location>
        <begin position="116"/>
        <end position="295"/>
    </location>
</feature>
<evidence type="ECO:0000256" key="2">
    <source>
        <dbReference type="ARBA" id="ARBA00004752"/>
    </source>
</evidence>
<comment type="subcellular location">
    <subcellularLocation>
        <location evidence="1 14">Cytoplasm</location>
    </subcellularLocation>
</comment>
<proteinExistence type="inferred from homology"/>
<dbReference type="Gene3D" id="3.90.190.20">
    <property type="entry name" value="Mur ligase, C-terminal domain"/>
    <property type="match status" value="1"/>
</dbReference>
<evidence type="ECO:0000256" key="9">
    <source>
        <dbReference type="ARBA" id="ARBA00022960"/>
    </source>
</evidence>
<dbReference type="InterPro" id="IPR036615">
    <property type="entry name" value="Mur_ligase_C_dom_sf"/>
</dbReference>
<keyword evidence="7 14" id="KW-0547">Nucleotide-binding</keyword>
<keyword evidence="19" id="KW-1185">Reference proteome</keyword>
<feature type="domain" description="Mur ligase C-terminal" evidence="16">
    <location>
        <begin position="317"/>
        <end position="446"/>
    </location>
</feature>
<dbReference type="Pfam" id="PF08245">
    <property type="entry name" value="Mur_ligase_M"/>
    <property type="match status" value="1"/>
</dbReference>
<accession>A0ABW8TI11</accession>
<dbReference type="Pfam" id="PF01225">
    <property type="entry name" value="Mur_ligase"/>
    <property type="match status" value="1"/>
</dbReference>
<comment type="caution">
    <text evidence="18">The sequence shown here is derived from an EMBL/GenBank/DDBJ whole genome shotgun (WGS) entry which is preliminary data.</text>
</comment>
<dbReference type="InterPro" id="IPR000713">
    <property type="entry name" value="Mur_ligase_N"/>
</dbReference>
<evidence type="ECO:0000256" key="6">
    <source>
        <dbReference type="ARBA" id="ARBA00022618"/>
    </source>
</evidence>
<dbReference type="NCBIfam" id="TIGR01082">
    <property type="entry name" value="murC"/>
    <property type="match status" value="1"/>
</dbReference>
<evidence type="ECO:0000256" key="4">
    <source>
        <dbReference type="ARBA" id="ARBA00022490"/>
    </source>
</evidence>
<evidence type="ECO:0000256" key="12">
    <source>
        <dbReference type="ARBA" id="ARBA00023316"/>
    </source>
</evidence>
<evidence type="ECO:0000259" key="15">
    <source>
        <dbReference type="Pfam" id="PF01225"/>
    </source>
</evidence>
<dbReference type="InterPro" id="IPR005758">
    <property type="entry name" value="UDP-N-AcMur_Ala_ligase_MurC"/>
</dbReference>
<dbReference type="RefSeq" id="WP_406788796.1">
    <property type="nucleotide sequence ID" value="NZ_JBJIAA010000015.1"/>
</dbReference>
<keyword evidence="10 14" id="KW-0573">Peptidoglycan synthesis</keyword>
<evidence type="ECO:0000256" key="8">
    <source>
        <dbReference type="ARBA" id="ARBA00022840"/>
    </source>
</evidence>
<evidence type="ECO:0000256" key="13">
    <source>
        <dbReference type="ARBA" id="ARBA00047833"/>
    </source>
</evidence>
<evidence type="ECO:0000256" key="11">
    <source>
        <dbReference type="ARBA" id="ARBA00023306"/>
    </source>
</evidence>
<evidence type="ECO:0000256" key="14">
    <source>
        <dbReference type="HAMAP-Rule" id="MF_00046"/>
    </source>
</evidence>
<keyword evidence="8 14" id="KW-0067">ATP-binding</keyword>
<evidence type="ECO:0000313" key="19">
    <source>
        <dbReference type="Proteomes" id="UP001623592"/>
    </source>
</evidence>
<reference evidence="18 19" key="1">
    <citation type="submission" date="2024-11" db="EMBL/GenBank/DDBJ databases">
        <authorList>
            <person name="Heng Y.C."/>
            <person name="Lim A.C.H."/>
            <person name="Lee J.K.Y."/>
            <person name="Kittelmann S."/>
        </authorList>
    </citation>
    <scope>NUCLEOTIDE SEQUENCE [LARGE SCALE GENOMIC DNA]</scope>
    <source>
        <strain evidence="18 19">WILCCON 0114</strain>
    </source>
</reference>
<dbReference type="PANTHER" id="PTHR43445">
    <property type="entry name" value="UDP-N-ACETYLMURAMATE--L-ALANINE LIGASE-RELATED"/>
    <property type="match status" value="1"/>
</dbReference>
<dbReference type="EC" id="6.3.2.8" evidence="3 14"/>
<comment type="function">
    <text evidence="14">Cell wall formation.</text>
</comment>
<evidence type="ECO:0000259" key="17">
    <source>
        <dbReference type="Pfam" id="PF08245"/>
    </source>
</evidence>
<feature type="domain" description="Mur ligase N-terminal catalytic" evidence="15">
    <location>
        <begin position="12"/>
        <end position="110"/>
    </location>
</feature>
<dbReference type="SUPFAM" id="SSF53623">
    <property type="entry name" value="MurD-like peptide ligases, catalytic domain"/>
    <property type="match status" value="1"/>
</dbReference>
<organism evidence="18 19">
    <name type="scientific">Clostridium neuense</name>
    <dbReference type="NCBI Taxonomy" id="1728934"/>
    <lineage>
        <taxon>Bacteria</taxon>
        <taxon>Bacillati</taxon>
        <taxon>Bacillota</taxon>
        <taxon>Clostridia</taxon>
        <taxon>Eubacteriales</taxon>
        <taxon>Clostridiaceae</taxon>
        <taxon>Clostridium</taxon>
    </lineage>
</organism>
<evidence type="ECO:0000256" key="1">
    <source>
        <dbReference type="ARBA" id="ARBA00004496"/>
    </source>
</evidence>
<evidence type="ECO:0000256" key="3">
    <source>
        <dbReference type="ARBA" id="ARBA00012211"/>
    </source>
</evidence>
<dbReference type="Proteomes" id="UP001623592">
    <property type="component" value="Unassembled WGS sequence"/>
</dbReference>
<keyword evidence="12 14" id="KW-0961">Cell wall biogenesis/degradation</keyword>